<evidence type="ECO:0000313" key="2">
    <source>
        <dbReference type="EMBL" id="KJU81816.1"/>
    </source>
</evidence>
<evidence type="ECO:0000313" key="3">
    <source>
        <dbReference type="Proteomes" id="UP000033423"/>
    </source>
</evidence>
<keyword evidence="1" id="KW-0812">Transmembrane</keyword>
<evidence type="ECO:0000256" key="1">
    <source>
        <dbReference type="SAM" id="Phobius"/>
    </source>
</evidence>
<name>A0A0F3GIW0_9BACT</name>
<dbReference type="AlphaFoldDB" id="A0A0F3GIW0"/>
<organism evidence="2 3">
    <name type="scientific">Candidatus Magnetobacterium bavaricum</name>
    <dbReference type="NCBI Taxonomy" id="29290"/>
    <lineage>
        <taxon>Bacteria</taxon>
        <taxon>Pseudomonadati</taxon>
        <taxon>Nitrospirota</taxon>
        <taxon>Thermodesulfovibrionia</taxon>
        <taxon>Thermodesulfovibrionales</taxon>
        <taxon>Candidatus Magnetobacteriaceae</taxon>
        <taxon>Candidatus Magnetobacterium</taxon>
    </lineage>
</organism>
<keyword evidence="3" id="KW-1185">Reference proteome</keyword>
<reference evidence="2 3" key="1">
    <citation type="submission" date="2015-02" db="EMBL/GenBank/DDBJ databases">
        <title>Single-cell genomics of uncultivated deep-branching MTB reveals a conserved set of magnetosome genes.</title>
        <authorList>
            <person name="Kolinko S."/>
            <person name="Richter M."/>
            <person name="Glockner F.O."/>
            <person name="Brachmann A."/>
            <person name="Schuler D."/>
        </authorList>
    </citation>
    <scope>NUCLEOTIDE SEQUENCE [LARGE SCALE GENOMIC DNA]</scope>
    <source>
        <strain evidence="2">TM-1</strain>
    </source>
</reference>
<dbReference type="Proteomes" id="UP000033423">
    <property type="component" value="Unassembled WGS sequence"/>
</dbReference>
<sequence length="101" mass="11222">MYIILILVWTIVGISCIWYGVCAFFLYLRTRKSFIQTTGKIIASNTSIPLISKTKVFYNGCYYHTTCTYKGMIYIRVSFIDQNGANVITSGGLVGGLAGEV</sequence>
<keyword evidence="1" id="KW-1133">Transmembrane helix</keyword>
<protein>
    <submittedName>
        <fullName evidence="2">Uncharacterized protein</fullName>
    </submittedName>
</protein>
<dbReference type="EMBL" id="LACI01002543">
    <property type="protein sequence ID" value="KJU81816.1"/>
    <property type="molecule type" value="Genomic_DNA"/>
</dbReference>
<gene>
    <name evidence="2" type="ORF">MBAV_005985</name>
</gene>
<keyword evidence="1" id="KW-0472">Membrane</keyword>
<proteinExistence type="predicted"/>
<comment type="caution">
    <text evidence="2">The sequence shown here is derived from an EMBL/GenBank/DDBJ whole genome shotgun (WGS) entry which is preliminary data.</text>
</comment>
<feature type="transmembrane region" description="Helical" evidence="1">
    <location>
        <begin position="6"/>
        <end position="28"/>
    </location>
</feature>
<accession>A0A0F3GIW0</accession>